<evidence type="ECO:0000313" key="3">
    <source>
        <dbReference type="Proteomes" id="UP001497472"/>
    </source>
</evidence>
<keyword evidence="1" id="KW-1133">Transmembrane helix</keyword>
<comment type="caution">
    <text evidence="2">The sequence shown here is derived from an EMBL/GenBank/DDBJ whole genome shotgun (WGS) entry which is preliminary data.</text>
</comment>
<evidence type="ECO:0000313" key="2">
    <source>
        <dbReference type="EMBL" id="CAK1555396.1"/>
    </source>
</evidence>
<organism evidence="2 3">
    <name type="scientific">Leptosia nina</name>
    <dbReference type="NCBI Taxonomy" id="320188"/>
    <lineage>
        <taxon>Eukaryota</taxon>
        <taxon>Metazoa</taxon>
        <taxon>Ecdysozoa</taxon>
        <taxon>Arthropoda</taxon>
        <taxon>Hexapoda</taxon>
        <taxon>Insecta</taxon>
        <taxon>Pterygota</taxon>
        <taxon>Neoptera</taxon>
        <taxon>Endopterygota</taxon>
        <taxon>Lepidoptera</taxon>
        <taxon>Glossata</taxon>
        <taxon>Ditrysia</taxon>
        <taxon>Papilionoidea</taxon>
        <taxon>Pieridae</taxon>
        <taxon>Pierinae</taxon>
        <taxon>Leptosia</taxon>
    </lineage>
</organism>
<dbReference type="AlphaFoldDB" id="A0AAV1K2W3"/>
<dbReference type="EMBL" id="CAVLEF010000280">
    <property type="protein sequence ID" value="CAK1555396.1"/>
    <property type="molecule type" value="Genomic_DNA"/>
</dbReference>
<feature type="transmembrane region" description="Helical" evidence="1">
    <location>
        <begin position="40"/>
        <end position="58"/>
    </location>
</feature>
<feature type="transmembrane region" description="Helical" evidence="1">
    <location>
        <begin position="70"/>
        <end position="92"/>
    </location>
</feature>
<accession>A0AAV1K2W3</accession>
<evidence type="ECO:0000256" key="1">
    <source>
        <dbReference type="SAM" id="Phobius"/>
    </source>
</evidence>
<reference evidence="2 3" key="1">
    <citation type="submission" date="2023-11" db="EMBL/GenBank/DDBJ databases">
        <authorList>
            <person name="Okamura Y."/>
        </authorList>
    </citation>
    <scope>NUCLEOTIDE SEQUENCE [LARGE SCALE GENOMIC DNA]</scope>
</reference>
<proteinExistence type="predicted"/>
<dbReference type="Proteomes" id="UP001497472">
    <property type="component" value="Unassembled WGS sequence"/>
</dbReference>
<keyword evidence="3" id="KW-1185">Reference proteome</keyword>
<sequence>MRHWLLEASGDRSGRKSSAAVLCGRGTTAQSHLSYSYAHIFPNIAEIFLDTFPFLIFVRCAKHSVDVKCIFILCSFCFWIFCCGTFWCKMGLTDA</sequence>
<keyword evidence="1" id="KW-0812">Transmembrane</keyword>
<protein>
    <submittedName>
        <fullName evidence="2">Uncharacterized protein</fullName>
    </submittedName>
</protein>
<gene>
    <name evidence="2" type="ORF">LNINA_LOCUS14216</name>
</gene>
<name>A0AAV1K2W3_9NEOP</name>
<keyword evidence="1" id="KW-0472">Membrane</keyword>